<dbReference type="Proteomes" id="UP001148838">
    <property type="component" value="Unassembled WGS sequence"/>
</dbReference>
<proteinExistence type="predicted"/>
<feature type="region of interest" description="Disordered" evidence="1">
    <location>
        <begin position="313"/>
        <end position="344"/>
    </location>
</feature>
<gene>
    <name evidence="2" type="ORF">ANN_19598</name>
</gene>
<sequence>MHITESRSPVVQEILKMTRHSIETGRLSKITVGCHAKQDNNEYNQLFNETLPFCDYMVKHPELYGLFSDFSPLPKTCPVSPLYIVSCDKRLNDFLGDCSSCALTSTTTVGSLDERCLPFSLTRDPVVSNLFTSPSIVFLLGGLRTPNSLCTCVRRIAILFCVSLMNMEFIIIDGKKCTSGEVEKIIMNENIDDDDEDDASDGEGSVKDDICEQDDVVDDIIECGSDNESDFTPENDDSSDSADGVGVPEKRRKPENCWFEKMLAHGITMVGTVRRNKKEIPPEALQTKGRPANTAMFLFDCNTNQQLISFSPKKESILSENNSLPVSSLKEQKSSETGPRQGRCKLCKKSDKKFAV</sequence>
<feature type="region of interest" description="Disordered" evidence="1">
    <location>
        <begin position="189"/>
        <end position="208"/>
    </location>
</feature>
<accession>A0ABQ8SAJ8</accession>
<dbReference type="EMBL" id="JAJSOF020000031">
    <property type="protein sequence ID" value="KAJ4431005.1"/>
    <property type="molecule type" value="Genomic_DNA"/>
</dbReference>
<evidence type="ECO:0000313" key="2">
    <source>
        <dbReference type="EMBL" id="KAJ4431005.1"/>
    </source>
</evidence>
<evidence type="ECO:0000256" key="1">
    <source>
        <dbReference type="SAM" id="MobiDB-lite"/>
    </source>
</evidence>
<organism evidence="2 3">
    <name type="scientific">Periplaneta americana</name>
    <name type="common">American cockroach</name>
    <name type="synonym">Blatta americana</name>
    <dbReference type="NCBI Taxonomy" id="6978"/>
    <lineage>
        <taxon>Eukaryota</taxon>
        <taxon>Metazoa</taxon>
        <taxon>Ecdysozoa</taxon>
        <taxon>Arthropoda</taxon>
        <taxon>Hexapoda</taxon>
        <taxon>Insecta</taxon>
        <taxon>Pterygota</taxon>
        <taxon>Neoptera</taxon>
        <taxon>Polyneoptera</taxon>
        <taxon>Dictyoptera</taxon>
        <taxon>Blattodea</taxon>
        <taxon>Blattoidea</taxon>
        <taxon>Blattidae</taxon>
        <taxon>Blattinae</taxon>
        <taxon>Periplaneta</taxon>
    </lineage>
</organism>
<protein>
    <submittedName>
        <fullName evidence="2">Uncharacterized protein</fullName>
    </submittedName>
</protein>
<keyword evidence="3" id="KW-1185">Reference proteome</keyword>
<feature type="region of interest" description="Disordered" evidence="1">
    <location>
        <begin position="226"/>
        <end position="250"/>
    </location>
</feature>
<feature type="compositionally biased region" description="Acidic residues" evidence="1">
    <location>
        <begin position="226"/>
        <end position="240"/>
    </location>
</feature>
<evidence type="ECO:0000313" key="3">
    <source>
        <dbReference type="Proteomes" id="UP001148838"/>
    </source>
</evidence>
<name>A0ABQ8SAJ8_PERAM</name>
<comment type="caution">
    <text evidence="2">The sequence shown here is derived from an EMBL/GenBank/DDBJ whole genome shotgun (WGS) entry which is preliminary data.</text>
</comment>
<feature type="compositionally biased region" description="Acidic residues" evidence="1">
    <location>
        <begin position="190"/>
        <end position="201"/>
    </location>
</feature>
<reference evidence="2 3" key="1">
    <citation type="journal article" date="2022" name="Allergy">
        <title>Genome assembly and annotation of Periplaneta americana reveal a comprehensive cockroach allergen profile.</title>
        <authorList>
            <person name="Wang L."/>
            <person name="Xiong Q."/>
            <person name="Saelim N."/>
            <person name="Wang L."/>
            <person name="Nong W."/>
            <person name="Wan A.T."/>
            <person name="Shi M."/>
            <person name="Liu X."/>
            <person name="Cao Q."/>
            <person name="Hui J.H.L."/>
            <person name="Sookrung N."/>
            <person name="Leung T.F."/>
            <person name="Tungtrongchitr A."/>
            <person name="Tsui S.K.W."/>
        </authorList>
    </citation>
    <scope>NUCLEOTIDE SEQUENCE [LARGE SCALE GENOMIC DNA]</scope>
    <source>
        <strain evidence="2">PWHHKU_190912</strain>
    </source>
</reference>